<protein>
    <submittedName>
        <fullName evidence="5">Gliding motility protein GldM</fullName>
    </submittedName>
</protein>
<evidence type="ECO:0000313" key="8">
    <source>
        <dbReference type="Proteomes" id="UP001390963"/>
    </source>
</evidence>
<gene>
    <name evidence="5" type="primary">gldM</name>
    <name evidence="6" type="ORF">VZD24_12375</name>
    <name evidence="5" type="ORF">VZD85_12790</name>
</gene>
<organism evidence="5 7">
    <name type="scientific">Aequorivita flava</name>
    <dbReference type="NCBI Taxonomy" id="3114371"/>
    <lineage>
        <taxon>Bacteria</taxon>
        <taxon>Pseudomonadati</taxon>
        <taxon>Bacteroidota</taxon>
        <taxon>Flavobacteriia</taxon>
        <taxon>Flavobacteriales</taxon>
        <taxon>Flavobacteriaceae</taxon>
        <taxon>Aequorivita</taxon>
    </lineage>
</organism>
<dbReference type="Pfam" id="PF12080">
    <property type="entry name" value="GldM_4th"/>
    <property type="match status" value="1"/>
</dbReference>
<dbReference type="AlphaFoldDB" id="A0AB35Z0I4"/>
<dbReference type="Proteomes" id="UP001388259">
    <property type="component" value="Unassembled WGS sequence"/>
</dbReference>
<evidence type="ECO:0000313" key="5">
    <source>
        <dbReference type="EMBL" id="MEM0519237.1"/>
    </source>
</evidence>
<keyword evidence="8" id="KW-1185">Reference proteome</keyword>
<feature type="domain" description="Gliding motility-associated protein GldM N-terminal" evidence="2">
    <location>
        <begin position="31"/>
        <end position="225"/>
    </location>
</feature>
<dbReference type="Pfam" id="PF21601">
    <property type="entry name" value="GldM_2nd"/>
    <property type="match status" value="1"/>
</dbReference>
<dbReference type="InterPro" id="IPR048406">
    <property type="entry name" value="GldM_Ig-like-2"/>
</dbReference>
<dbReference type="Proteomes" id="UP001390963">
    <property type="component" value="Unassembled WGS sequence"/>
</dbReference>
<evidence type="ECO:0000259" key="1">
    <source>
        <dbReference type="Pfam" id="PF12080"/>
    </source>
</evidence>
<feature type="domain" description="Gliding motility-associated protein GldM first immunoglobulin-like" evidence="3">
    <location>
        <begin position="229"/>
        <end position="332"/>
    </location>
</feature>
<sequence length="524" mass="56625">MAGGKLSPRQRMINLMYLVFIAMLALNMSKEVLSAFGLLNEKISEANVSTSQRNQQFMEGLAVKAADEPGQYAAVEAKAKEISQISDELDIYIASLKSASMEKVKDPSDYEVMDKPDYFNNLFFTGDKYKKGGQEFIDQMDAYRTEMIKILSDPALEKVAGIEEIKKSIEANFSTAEETNRNGKKVKWLNYNYEGFPLVASITKLTQIQADVKTTKSEVLQRMLAGQQAAALSFSNYSTLMETSKSAYYAGETFDGAIVLGRTDESTKPKRAELTLDGRKLEEGKDYTFEGGKVKLSVSAGSPGDHKIEGTLYYGEGGEETEVAVDRSFATISMPNSAVIAADKMNVVYRGVDNPMTVSIPGIPDNKVNASAPGLSRVSGSKYVMRPGSGRTVTISANGTLPDGKPVGSKSEFRIKDIPAPVGAIRGETGIVRMERGGLEISSVSAVLPDFDFDVNLNVSGFSFKVSGQPTVRVNGTKLDAAAKGALRRAGRGETVQIFDINAKVSGSGVILKKTSPVIIELTN</sequence>
<feature type="domain" description="Gliding motility-associated protein GldM C-terminal" evidence="1">
    <location>
        <begin position="419"/>
        <end position="522"/>
    </location>
</feature>
<dbReference type="RefSeq" id="WP_342687798.1">
    <property type="nucleotide sequence ID" value="NZ_JAZBJM010000010.1"/>
</dbReference>
<evidence type="ECO:0000313" key="6">
    <source>
        <dbReference type="EMBL" id="MEM0574318.1"/>
    </source>
</evidence>
<dbReference type="InterPro" id="IPR022719">
    <property type="entry name" value="Motility-assoc_prot_GldM_C"/>
</dbReference>
<feature type="domain" description="Gliding motility-associated protein GldM second immunoglobulin-like" evidence="4">
    <location>
        <begin position="337"/>
        <end position="416"/>
    </location>
</feature>
<dbReference type="EMBL" id="JAZBJM010000010">
    <property type="protein sequence ID" value="MEM0519237.1"/>
    <property type="molecule type" value="Genomic_DNA"/>
</dbReference>
<dbReference type="Pfam" id="PF21602">
    <property type="entry name" value="GldM_3rd"/>
    <property type="match status" value="1"/>
</dbReference>
<dbReference type="InterPro" id="IPR048405">
    <property type="entry name" value="GldM_Ig-like-1"/>
</dbReference>
<proteinExistence type="predicted"/>
<reference evidence="5 8" key="1">
    <citation type="submission" date="2024-01" db="EMBL/GenBank/DDBJ databases">
        <title>Aequorivita flavus sp. nov., isolated from deep-sea sediment.</title>
        <authorList>
            <person name="Chen X."/>
        </authorList>
    </citation>
    <scope>NUCLEOTIDE SEQUENCE</scope>
    <source>
        <strain evidence="5">MCCC 1A16923</strain>
        <strain evidence="6 8">MCCC 1A16935</strain>
    </source>
</reference>
<dbReference type="InterPro" id="IPR019859">
    <property type="entry name" value="Motility-assoc_prot_GldM"/>
</dbReference>
<dbReference type="InterPro" id="IPR022720">
    <property type="entry name" value="Motility-assoc_prot_GldM_N"/>
</dbReference>
<evidence type="ECO:0000259" key="2">
    <source>
        <dbReference type="Pfam" id="PF12081"/>
    </source>
</evidence>
<evidence type="ECO:0000259" key="3">
    <source>
        <dbReference type="Pfam" id="PF21601"/>
    </source>
</evidence>
<dbReference type="NCBIfam" id="TIGR03517">
    <property type="entry name" value="GldM_gliding"/>
    <property type="match status" value="1"/>
</dbReference>
<dbReference type="Pfam" id="PF12081">
    <property type="entry name" value="GldM_1st"/>
    <property type="match status" value="1"/>
</dbReference>
<dbReference type="EMBL" id="JBANCF010000011">
    <property type="protein sequence ID" value="MEM0574318.1"/>
    <property type="molecule type" value="Genomic_DNA"/>
</dbReference>
<evidence type="ECO:0000259" key="4">
    <source>
        <dbReference type="Pfam" id="PF21602"/>
    </source>
</evidence>
<evidence type="ECO:0000313" key="7">
    <source>
        <dbReference type="Proteomes" id="UP001388259"/>
    </source>
</evidence>
<accession>A0AB35Z0I4</accession>
<comment type="caution">
    <text evidence="5">The sequence shown here is derived from an EMBL/GenBank/DDBJ whole genome shotgun (WGS) entry which is preliminary data.</text>
</comment>
<name>A0AB35Z0I4_9FLAO</name>